<feature type="signal peptide" evidence="7">
    <location>
        <begin position="1"/>
        <end position="17"/>
    </location>
</feature>
<dbReference type="HOGENOM" id="CLU_053021_2_0_1"/>
<accession>R8BMQ6</accession>
<proteinExistence type="inferred from homology"/>
<comment type="similarity">
    <text evidence="6">Belongs to the polysaccharide monooxygenase AA13 family.</text>
</comment>
<dbReference type="Pfam" id="PF03067">
    <property type="entry name" value="LPMO_10"/>
    <property type="match status" value="1"/>
</dbReference>
<sequence>MQLSLFALAGIAATVSAHGYVDYPAARQVGAASIAACGKSVTDDIKKDNTSHVEGLPELAAKDSGYHAADCNLWLCRGIQFADNAANVQKYTPGESVNIKVKLTIPHDGSANVSIVDTKTNKVIGEMLKVWASGYANEQKFYGKTLPADNTNFNITLPDGYLDLKILVWDDLANTGV</sequence>
<dbReference type="Proteomes" id="UP000014074">
    <property type="component" value="Unassembled WGS sequence"/>
</dbReference>
<dbReference type="EMBL" id="KB933063">
    <property type="protein sequence ID" value="EOO00629.1"/>
    <property type="molecule type" value="Genomic_DNA"/>
</dbReference>
<dbReference type="eggNOG" id="ENOG502QQKA">
    <property type="taxonomic scope" value="Eukaryota"/>
</dbReference>
<evidence type="ECO:0000256" key="7">
    <source>
        <dbReference type="SAM" id="SignalP"/>
    </source>
</evidence>
<dbReference type="KEGG" id="tmn:UCRPA7_3888"/>
<gene>
    <name evidence="9" type="ORF">UCRPA7_3888</name>
</gene>
<comment type="cofactor">
    <cofactor evidence="1">
        <name>Cu(2+)</name>
        <dbReference type="ChEBI" id="CHEBI:29036"/>
    </cofactor>
</comment>
<dbReference type="PANTHER" id="PTHR36575">
    <property type="entry name" value="BINDING PROTEIN, PUTATIVE (AFU_ORTHOLOGUE AFUA_1G14430)-RELATED"/>
    <property type="match status" value="1"/>
</dbReference>
<evidence type="ECO:0000313" key="10">
    <source>
        <dbReference type="Proteomes" id="UP000014074"/>
    </source>
</evidence>
<evidence type="ECO:0000256" key="3">
    <source>
        <dbReference type="ARBA" id="ARBA00023008"/>
    </source>
</evidence>
<feature type="chain" id="PRO_5004462873" evidence="7">
    <location>
        <begin position="18"/>
        <end position="177"/>
    </location>
</feature>
<name>R8BMQ6_PHAM7</name>
<keyword evidence="5" id="KW-0325">Glycoprotein</keyword>
<keyword evidence="3" id="KW-0186">Copper</keyword>
<reference evidence="10" key="1">
    <citation type="journal article" date="2013" name="Genome Announc.">
        <title>Draft genome sequence of the ascomycete Phaeoacremonium aleophilum strain UCR-PA7, a causal agent of the esca disease complex in grapevines.</title>
        <authorList>
            <person name="Blanco-Ulate B."/>
            <person name="Rolshausen P."/>
            <person name="Cantu D."/>
        </authorList>
    </citation>
    <scope>NUCLEOTIDE SEQUENCE [LARGE SCALE GENOMIC DNA]</scope>
    <source>
        <strain evidence="10">UCR-PA7</strain>
    </source>
</reference>
<keyword evidence="4" id="KW-1015">Disulfide bond</keyword>
<evidence type="ECO:0000259" key="8">
    <source>
        <dbReference type="Pfam" id="PF03067"/>
    </source>
</evidence>
<evidence type="ECO:0000256" key="4">
    <source>
        <dbReference type="ARBA" id="ARBA00023157"/>
    </source>
</evidence>
<feature type="domain" description="Chitin-binding type-4" evidence="8">
    <location>
        <begin position="18"/>
        <end position="163"/>
    </location>
</feature>
<dbReference type="AlphaFoldDB" id="R8BMQ6"/>
<evidence type="ECO:0000313" key="9">
    <source>
        <dbReference type="EMBL" id="EOO00629.1"/>
    </source>
</evidence>
<dbReference type="PANTHER" id="PTHR36575:SF2">
    <property type="entry name" value="CHITIN-BINDING TYPE-4 DOMAIN-CONTAINING PROTEIN-RELATED"/>
    <property type="match status" value="1"/>
</dbReference>
<evidence type="ECO:0000256" key="1">
    <source>
        <dbReference type="ARBA" id="ARBA00001973"/>
    </source>
</evidence>
<evidence type="ECO:0000256" key="6">
    <source>
        <dbReference type="ARBA" id="ARBA00034311"/>
    </source>
</evidence>
<organism evidence="9 10">
    <name type="scientific">Phaeoacremonium minimum (strain UCR-PA7)</name>
    <name type="common">Esca disease fungus</name>
    <name type="synonym">Togninia minima</name>
    <dbReference type="NCBI Taxonomy" id="1286976"/>
    <lineage>
        <taxon>Eukaryota</taxon>
        <taxon>Fungi</taxon>
        <taxon>Dikarya</taxon>
        <taxon>Ascomycota</taxon>
        <taxon>Pezizomycotina</taxon>
        <taxon>Sordariomycetes</taxon>
        <taxon>Sordariomycetidae</taxon>
        <taxon>Togniniales</taxon>
        <taxon>Togniniaceae</taxon>
        <taxon>Phaeoacremonium</taxon>
    </lineage>
</organism>
<evidence type="ECO:0000256" key="5">
    <source>
        <dbReference type="ARBA" id="ARBA00023180"/>
    </source>
</evidence>
<dbReference type="GeneID" id="19324281"/>
<keyword evidence="2" id="KW-0479">Metal-binding</keyword>
<dbReference type="InterPro" id="IPR004302">
    <property type="entry name" value="Cellulose/chitin-bd_N"/>
</dbReference>
<dbReference type="GO" id="GO:0046872">
    <property type="term" value="F:metal ion binding"/>
    <property type="evidence" value="ECO:0007669"/>
    <property type="project" value="UniProtKB-KW"/>
</dbReference>
<evidence type="ECO:0000256" key="2">
    <source>
        <dbReference type="ARBA" id="ARBA00022723"/>
    </source>
</evidence>
<keyword evidence="7" id="KW-0732">Signal</keyword>
<dbReference type="InterPro" id="IPR052282">
    <property type="entry name" value="Starch-active_LPMO"/>
</dbReference>
<dbReference type="OrthoDB" id="120613at2759"/>
<dbReference type="RefSeq" id="XP_007914604.1">
    <property type="nucleotide sequence ID" value="XM_007916413.1"/>
</dbReference>
<protein>
    <submittedName>
        <fullName evidence="9">Putative chitin binding protein</fullName>
    </submittedName>
</protein>
<keyword evidence="10" id="KW-1185">Reference proteome</keyword>